<dbReference type="Pfam" id="PF00582">
    <property type="entry name" value="Usp"/>
    <property type="match status" value="1"/>
</dbReference>
<dbReference type="SUPFAM" id="SSF52402">
    <property type="entry name" value="Adenine nucleotide alpha hydrolases-like"/>
    <property type="match status" value="1"/>
</dbReference>
<sequence>MRSYLVVIDESDESALAMRFAARRAARTGGKVHVLAVVAPQEFVAWGGAQATMEDEARARAEALVAGAAGTLALENGISPTITVRLGKDIDVVRDVIADDKEIVALVLGAAASGNPGPLVSHFAGSDAGTMGCPVFIIPGSLSIEDIDRLS</sequence>
<dbReference type="RefSeq" id="WP_147123092.1">
    <property type="nucleotide sequence ID" value="NZ_VOPY01000002.1"/>
</dbReference>
<comment type="caution">
    <text evidence="2">The sequence shown here is derived from an EMBL/GenBank/DDBJ whole genome shotgun (WGS) entry which is preliminary data.</text>
</comment>
<dbReference type="InterPro" id="IPR006016">
    <property type="entry name" value="UspA"/>
</dbReference>
<dbReference type="AlphaFoldDB" id="A0A5C6UBG7"/>
<protein>
    <submittedName>
        <fullName evidence="2">Universal stress protein</fullName>
    </submittedName>
</protein>
<evidence type="ECO:0000313" key="2">
    <source>
        <dbReference type="EMBL" id="TXC69138.1"/>
    </source>
</evidence>
<evidence type="ECO:0000313" key="3">
    <source>
        <dbReference type="Proteomes" id="UP000321129"/>
    </source>
</evidence>
<reference evidence="2 3" key="1">
    <citation type="submission" date="2019-08" db="EMBL/GenBank/DDBJ databases">
        <title>Sphingorhabdus soil sp. nov., isolated from arctic soil.</title>
        <authorList>
            <person name="Liu Y."/>
        </authorList>
    </citation>
    <scope>NUCLEOTIDE SEQUENCE [LARGE SCALE GENOMIC DNA]</scope>
    <source>
        <strain evidence="2 3">D-2Q-5-6</strain>
    </source>
</reference>
<dbReference type="Gene3D" id="3.40.50.12370">
    <property type="match status" value="1"/>
</dbReference>
<feature type="domain" description="UspA" evidence="1">
    <location>
        <begin position="5"/>
        <end position="138"/>
    </location>
</feature>
<dbReference type="EMBL" id="VOPY01000002">
    <property type="protein sequence ID" value="TXC69138.1"/>
    <property type="molecule type" value="Genomic_DNA"/>
</dbReference>
<organism evidence="2 3">
    <name type="scientific">Flavisphingopyxis soli</name>
    <dbReference type="NCBI Taxonomy" id="2601267"/>
    <lineage>
        <taxon>Bacteria</taxon>
        <taxon>Pseudomonadati</taxon>
        <taxon>Pseudomonadota</taxon>
        <taxon>Alphaproteobacteria</taxon>
        <taxon>Sphingomonadales</taxon>
        <taxon>Sphingopyxidaceae</taxon>
        <taxon>Flavisphingopyxis</taxon>
    </lineage>
</organism>
<accession>A0A5C6UBG7</accession>
<proteinExistence type="predicted"/>
<name>A0A5C6UBG7_9SPHN</name>
<dbReference type="Proteomes" id="UP000321129">
    <property type="component" value="Unassembled WGS sequence"/>
</dbReference>
<keyword evidence="3" id="KW-1185">Reference proteome</keyword>
<gene>
    <name evidence="2" type="ORF">FSZ31_09445</name>
</gene>
<evidence type="ECO:0000259" key="1">
    <source>
        <dbReference type="Pfam" id="PF00582"/>
    </source>
</evidence>
<dbReference type="OrthoDB" id="9813682at2"/>